<dbReference type="AlphaFoldDB" id="A0A0G9AGG2"/>
<dbReference type="KEGG" id="xpe:BJD13_09620"/>
<evidence type="ECO:0000313" key="2">
    <source>
        <dbReference type="EMBL" id="NEL74719.1"/>
    </source>
</evidence>
<comment type="caution">
    <text evidence="2">The sequence shown here is derived from an EMBL/GenBank/DDBJ whole genome shotgun (WGS) entry which is preliminary data.</text>
</comment>
<evidence type="ECO:0000313" key="6">
    <source>
        <dbReference type="Proteomes" id="UP000471082"/>
    </source>
</evidence>
<sequence>MSILAFQPQNLKSIPQGVHVIRHPAGTLPDRDAIVAALPRTEQGTPQLHYDTLWIGGGHGDVDNQGAPTKLNDCTGVEKVTSFIEDLVTIGIRTPALIVDSCFSLAWLPQFAPLLTEDGMFAGWSCICSVNRLELLTSHRLPALVEQIEINMDTATSSQVVYIARDRLLIRYAQLTESVEVKAADLTDAQVALARVGKATWQGRPLIATDQRIEDRTRFIERLHQL</sequence>
<dbReference type="EMBL" id="JAAGYU010000001">
    <property type="protein sequence ID" value="NEL74719.1"/>
    <property type="molecule type" value="Genomic_DNA"/>
</dbReference>
<evidence type="ECO:0000313" key="4">
    <source>
        <dbReference type="Proteomes" id="UP000035369"/>
    </source>
</evidence>
<evidence type="ECO:0000313" key="1">
    <source>
        <dbReference type="EMBL" id="KLC07515.1"/>
    </source>
</evidence>
<reference evidence="3 5" key="2">
    <citation type="submission" date="2018-02" db="EMBL/GenBank/DDBJ databases">
        <title>Characterization of Xanthomonas diversity in transplant houses and field plants.</title>
        <authorList>
            <person name="Abrahamian P."/>
            <person name="Timilsina S."/>
            <person name="Minsavage G.V."/>
            <person name="Goss E.M."/>
            <person name="Jones J.B."/>
            <person name="Vallad G.E."/>
        </authorList>
    </citation>
    <scope>NUCLEOTIDE SEQUENCE [LARGE SCALE GENOMIC DNA]</scope>
    <source>
        <strain evidence="3 5">GEV2132</strain>
    </source>
</reference>
<evidence type="ECO:0000313" key="5">
    <source>
        <dbReference type="Proteomes" id="UP000289372"/>
    </source>
</evidence>
<proteinExistence type="predicted"/>
<reference evidence="1 4" key="1">
    <citation type="submission" date="2015-02" db="EMBL/GenBank/DDBJ databases">
        <title>Whole genome sequencing of multiple isolates of three species of pepper and tomato-infecting xanthomonads reveals genetic diversity in field strains and pinpoints effectors responsible for host specificity.</title>
        <authorList>
            <person name="Schwartz A."/>
            <person name="Dahlbeck D."/>
            <person name="Staskawicz B."/>
            <person name="Bart R."/>
            <person name="Potnis N."/>
            <person name="Minsavage G."/>
            <person name="Timilsina S."/>
            <person name="Goss E."/>
            <person name="Jones J."/>
            <person name="Vallad G."/>
            <person name="Barak J."/>
            <person name="Miller S."/>
            <person name="Ritchie D."/>
            <person name="Martins J.Jr."/>
            <person name="Patane J.S."/>
            <person name="Setubal J.C."/>
        </authorList>
    </citation>
    <scope>NUCLEOTIDE SEQUENCE [LARGE SCALE GENOMIC DNA]</scope>
    <source>
        <strain evidence="1 4">Xp3-15</strain>
    </source>
</reference>
<accession>A0A0G9AGG2</accession>
<dbReference type="RefSeq" id="WP_008578254.1">
    <property type="nucleotide sequence ID" value="NZ_CP018475.1"/>
</dbReference>
<gene>
    <name evidence="3" type="ORF">DB769_14610</name>
    <name evidence="2" type="ORF">G3W61_00355</name>
    <name evidence="1" type="ORF">XP315_06660</name>
</gene>
<organism evidence="2 6">
    <name type="scientific">Xanthomonas perforans</name>
    <dbReference type="NCBI Taxonomy" id="442694"/>
    <lineage>
        <taxon>Bacteria</taxon>
        <taxon>Pseudomonadati</taxon>
        <taxon>Pseudomonadota</taxon>
        <taxon>Gammaproteobacteria</taxon>
        <taxon>Lysobacterales</taxon>
        <taxon>Lysobacteraceae</taxon>
        <taxon>Xanthomonas</taxon>
    </lineage>
</organism>
<dbReference type="EMBL" id="JZUY01000036">
    <property type="protein sequence ID" value="KLC07515.1"/>
    <property type="molecule type" value="Genomic_DNA"/>
</dbReference>
<protein>
    <submittedName>
        <fullName evidence="2">Uncharacterized protein</fullName>
    </submittedName>
</protein>
<name>A0A0G9AGG2_XANPE</name>
<evidence type="ECO:0000313" key="3">
    <source>
        <dbReference type="EMBL" id="RXD52766.1"/>
    </source>
</evidence>
<dbReference type="Proteomes" id="UP000471082">
    <property type="component" value="Unassembled WGS sequence"/>
</dbReference>
<dbReference type="Proteomes" id="UP000289372">
    <property type="component" value="Unassembled WGS sequence"/>
</dbReference>
<keyword evidence="4" id="KW-1185">Reference proteome</keyword>
<dbReference type="EMBL" id="PUUL01000080">
    <property type="protein sequence ID" value="RXD52766.1"/>
    <property type="molecule type" value="Genomic_DNA"/>
</dbReference>
<reference evidence="2 6" key="3">
    <citation type="submission" date="2019-11" db="EMBL/GenBank/DDBJ databases">
        <title>Genome-resolved metagenomics to study the prevalence of co-infection and intraspecific heterogeneity among plant pathogen metapopulations.</title>
        <authorList>
            <person name="Newberry E."/>
            <person name="Bhandari R."/>
            <person name="Kemble J."/>
            <person name="Sikora E."/>
            <person name="Potnis N."/>
        </authorList>
    </citation>
    <scope>NUCLEOTIDE SEQUENCE [LARGE SCALE GENOMIC DNA]</scope>
    <source>
        <strain evidence="2">Xp_Tom_Tuscaloosa_18b</strain>
    </source>
</reference>
<dbReference type="Proteomes" id="UP000035369">
    <property type="component" value="Unassembled WGS sequence"/>
</dbReference>
<dbReference type="GeneID" id="61778301"/>